<keyword evidence="3" id="KW-1185">Reference proteome</keyword>
<gene>
    <name evidence="2" type="ORF">JMJ77_007587</name>
</gene>
<comment type="caution">
    <text evidence="2">The sequence shown here is derived from an EMBL/GenBank/DDBJ whole genome shotgun (WGS) entry which is preliminary data.</text>
</comment>
<evidence type="ECO:0000256" key="1">
    <source>
        <dbReference type="SAM" id="MobiDB-lite"/>
    </source>
</evidence>
<accession>A0A9P7ULA3</accession>
<name>A0A9P7ULA3_9PEZI</name>
<dbReference type="EMBL" id="JAESDN010000002">
    <property type="protein sequence ID" value="KAG7055120.1"/>
    <property type="molecule type" value="Genomic_DNA"/>
</dbReference>
<protein>
    <submittedName>
        <fullName evidence="2">Uncharacterized protein</fullName>
    </submittedName>
</protein>
<dbReference type="Proteomes" id="UP000699042">
    <property type="component" value="Unassembled WGS sequence"/>
</dbReference>
<organism evidence="2 3">
    <name type="scientific">Colletotrichum scovillei</name>
    <dbReference type="NCBI Taxonomy" id="1209932"/>
    <lineage>
        <taxon>Eukaryota</taxon>
        <taxon>Fungi</taxon>
        <taxon>Dikarya</taxon>
        <taxon>Ascomycota</taxon>
        <taxon>Pezizomycotina</taxon>
        <taxon>Sordariomycetes</taxon>
        <taxon>Hypocreomycetidae</taxon>
        <taxon>Glomerellales</taxon>
        <taxon>Glomerellaceae</taxon>
        <taxon>Colletotrichum</taxon>
        <taxon>Colletotrichum acutatum species complex</taxon>
    </lineage>
</organism>
<evidence type="ECO:0000313" key="3">
    <source>
        <dbReference type="Proteomes" id="UP000699042"/>
    </source>
</evidence>
<sequence>MSPPKPASPRILVALGDKCLMDQVQDQQQPSPLLQPQLCCLTSRLVISPPHGVLPRNPVQDRVQPASTQRRETTSPYLEACAAGTDSAILVLSKWSRACHRRTVVSLVLGRNRTRQGFRALALELLSQDHAARGGFDAIQYHAEKRPRVPIHGEPRPPPCFQPRPIVTTCPPRNQHQGTPHHDMLPFCEELARRIPTPHCETLDGEKADLSPPFPPLRIPPFQPVKHCERVLPNLPQRSLEPLIRRDPESLLAFAESRDEVQIPFPPASDGGRCTVTAFGDVYREALRLTLVPLKVPPRNDKHQVKQAAWC</sequence>
<dbReference type="AlphaFoldDB" id="A0A9P7ULA3"/>
<proteinExistence type="predicted"/>
<evidence type="ECO:0000313" key="2">
    <source>
        <dbReference type="EMBL" id="KAG7055120.1"/>
    </source>
</evidence>
<feature type="region of interest" description="Disordered" evidence="1">
    <location>
        <begin position="52"/>
        <end position="74"/>
    </location>
</feature>
<reference evidence="2" key="1">
    <citation type="submission" date="2021-05" db="EMBL/GenBank/DDBJ databases">
        <title>Comparative genomics of three Colletotrichum scovillei strains and genetic complementation revealed genes involved fungal growth and virulence on chili pepper.</title>
        <authorList>
            <person name="Hsieh D.-K."/>
            <person name="Chuang S.-C."/>
            <person name="Chen C.-Y."/>
            <person name="Chao Y.-T."/>
            <person name="Lu M.-Y.J."/>
            <person name="Lee M.-H."/>
            <person name="Shih M.-C."/>
        </authorList>
    </citation>
    <scope>NUCLEOTIDE SEQUENCE</scope>
    <source>
        <strain evidence="2">Coll-153</strain>
    </source>
</reference>